<reference evidence="1 2" key="1">
    <citation type="submission" date="2015-01" db="EMBL/GenBank/DDBJ databases">
        <title>Evolution of Trichinella species and genotypes.</title>
        <authorList>
            <person name="Korhonen P.K."/>
            <person name="Edoardo P."/>
            <person name="Giuseppe L.R."/>
            <person name="Gasser R.B."/>
        </authorList>
    </citation>
    <scope>NUCLEOTIDE SEQUENCE [LARGE SCALE GENOMIC DNA]</scope>
    <source>
        <strain evidence="1">ISS470</strain>
    </source>
</reference>
<proteinExistence type="predicted"/>
<dbReference type="AlphaFoldDB" id="A0A0V1FA95"/>
<dbReference type="Proteomes" id="UP000054995">
    <property type="component" value="Unassembled WGS sequence"/>
</dbReference>
<name>A0A0V1FA95_TRIPS</name>
<sequence length="75" mass="9004">MLNETNLPVPICERYSQLNLMQGFYRLDARQRTKLLNFPLMCKVECMLSRTINNRYQQITTNFKVNEVHGKIFNY</sequence>
<dbReference type="EMBL" id="JYDT01000157">
    <property type="protein sequence ID" value="KRY82904.1"/>
    <property type="molecule type" value="Genomic_DNA"/>
</dbReference>
<evidence type="ECO:0000313" key="1">
    <source>
        <dbReference type="EMBL" id="KRY82904.1"/>
    </source>
</evidence>
<keyword evidence="2" id="KW-1185">Reference proteome</keyword>
<evidence type="ECO:0000313" key="2">
    <source>
        <dbReference type="Proteomes" id="UP000054995"/>
    </source>
</evidence>
<protein>
    <submittedName>
        <fullName evidence="1">Uncharacterized protein</fullName>
    </submittedName>
</protein>
<accession>A0A0V1FA95</accession>
<organism evidence="1 2">
    <name type="scientific">Trichinella pseudospiralis</name>
    <name type="common">Parasitic roundworm</name>
    <dbReference type="NCBI Taxonomy" id="6337"/>
    <lineage>
        <taxon>Eukaryota</taxon>
        <taxon>Metazoa</taxon>
        <taxon>Ecdysozoa</taxon>
        <taxon>Nematoda</taxon>
        <taxon>Enoplea</taxon>
        <taxon>Dorylaimia</taxon>
        <taxon>Trichinellida</taxon>
        <taxon>Trichinellidae</taxon>
        <taxon>Trichinella</taxon>
    </lineage>
</organism>
<comment type="caution">
    <text evidence="1">The sequence shown here is derived from an EMBL/GenBank/DDBJ whole genome shotgun (WGS) entry which is preliminary data.</text>
</comment>
<gene>
    <name evidence="1" type="ORF">T4D_15102</name>
</gene>